<accession>A0A0K1NJV1</accession>
<evidence type="ECO:0000256" key="2">
    <source>
        <dbReference type="ARBA" id="ARBA00023136"/>
    </source>
</evidence>
<dbReference type="KEGG" id="pfus:ADJ77_05760"/>
<comment type="subcellular location">
    <subcellularLocation>
        <location evidence="1">Cell outer membrane</location>
    </subcellularLocation>
</comment>
<dbReference type="Proteomes" id="UP000060345">
    <property type="component" value="Chromosome 1"/>
</dbReference>
<dbReference type="Gene3D" id="2.40.170.20">
    <property type="entry name" value="TonB-dependent receptor, beta-barrel domain"/>
    <property type="match status" value="1"/>
</dbReference>
<keyword evidence="3" id="KW-0998">Cell outer membrane</keyword>
<gene>
    <name evidence="5" type="ORF">ADJ77_05760</name>
    <name evidence="6" type="ORF">J5A51_12835</name>
</gene>
<dbReference type="AlphaFoldDB" id="A0A0K1NJV1"/>
<dbReference type="SUPFAM" id="SSF56935">
    <property type="entry name" value="Porins"/>
    <property type="match status" value="1"/>
</dbReference>
<evidence type="ECO:0000256" key="4">
    <source>
        <dbReference type="SAM" id="SignalP"/>
    </source>
</evidence>
<protein>
    <submittedName>
        <fullName evidence="5">2,6-beta-D-fructofuranosidase</fullName>
    </submittedName>
    <submittedName>
        <fullName evidence="6">TonB-dependent receptor</fullName>
    </submittedName>
</protein>
<sequence length="770" mass="86193">MVNFYHLSLRLGALLLATLPAFSIVSAQDDNSNKKDNGNKEESNRNVMLNAASANGPREIQIGLPSADVNVLENGLPVTYATNPRSVNSLWRGDASLSHQGLLKIAETAITTGNIGYAVNSFTQLGQDGFHGTLNYKTNHFGLQEMSLNLNGSLGNGWYYSGSMYQNSDPGTFKIKSSQNQDRTQIYKAAITKRYAGNKGELTAMYSYSNSHPVYTYATQSAPFIYVGDGSVKEYGDFKLGTTSYLPVDANITYRDMRDGQLKSISLYDAIANRSSQISLMNNYDFGNGLSWKAMARFDHGHAALVYQTPMSLINTKAPGFVNNYMQYGIDGSQSLYNGEYVQTRMSCLNSGDVNEFLFTSELSKKFRKSTLRVGVNEWYYHIDYTSNTTMYDQSVPSDGSYAVRLYDAGKRTSFFYDYNKNASEFYRGHENKTALYFTHDWDILPQLNLYYGARVELQKLKGENLAVKNAAGDYVGRFTDYHLGATAADGTKITPVPLDYSWFNYDLALAATYKVNKHFGLTGDFTYIVQHPKFEAFSPATLPNTDKISVPLGRVGFYYNNSWMSLTSLFSYISKTNNNSTLNLQHGSEIMAAPLTYDIQTIGWTTDVVAHPVKGLDVHFLFTYQRPTYKKYETSVTFADGYVGSINATGNIVAEIPRVLIEFDPSYMVTKDIKLWTSFRYFSKTYANINDAYYFNGHWETFGGVNWQVNKRLALGCTVVNFLNQTGAKGSIAGAELITKDEAKNIKNQLMTGSYLRPFTVEFTASLKF</sequence>
<evidence type="ECO:0000313" key="8">
    <source>
        <dbReference type="Proteomes" id="UP000682005"/>
    </source>
</evidence>
<evidence type="ECO:0000313" key="6">
    <source>
        <dbReference type="EMBL" id="QUB86937.1"/>
    </source>
</evidence>
<dbReference type="GO" id="GO:0009279">
    <property type="term" value="C:cell outer membrane"/>
    <property type="evidence" value="ECO:0007669"/>
    <property type="project" value="UniProtKB-SubCell"/>
</dbReference>
<keyword evidence="2" id="KW-0472">Membrane</keyword>
<reference evidence="5 7" key="1">
    <citation type="submission" date="2015-07" db="EMBL/GenBank/DDBJ databases">
        <authorList>
            <person name="Noorani M."/>
        </authorList>
    </citation>
    <scope>NUCLEOTIDE SEQUENCE [LARGE SCALE GENOMIC DNA]</scope>
    <source>
        <strain evidence="5 7">W1435</strain>
    </source>
</reference>
<dbReference type="InterPro" id="IPR036942">
    <property type="entry name" value="Beta-barrel_TonB_sf"/>
</dbReference>
<dbReference type="Proteomes" id="UP000682005">
    <property type="component" value="Chromosome 1"/>
</dbReference>
<evidence type="ECO:0000256" key="1">
    <source>
        <dbReference type="ARBA" id="ARBA00004442"/>
    </source>
</evidence>
<feature type="signal peptide" evidence="4">
    <location>
        <begin position="1"/>
        <end position="27"/>
    </location>
</feature>
<organism evidence="5 7">
    <name type="scientific">Prevotella fusca JCM 17724</name>
    <dbReference type="NCBI Taxonomy" id="1236517"/>
    <lineage>
        <taxon>Bacteria</taxon>
        <taxon>Pseudomonadati</taxon>
        <taxon>Bacteroidota</taxon>
        <taxon>Bacteroidia</taxon>
        <taxon>Bacteroidales</taxon>
        <taxon>Prevotellaceae</taxon>
        <taxon>Prevotella</taxon>
    </lineage>
</organism>
<dbReference type="eggNOG" id="COG4771">
    <property type="taxonomic scope" value="Bacteria"/>
</dbReference>
<evidence type="ECO:0000313" key="7">
    <source>
        <dbReference type="Proteomes" id="UP000060345"/>
    </source>
</evidence>
<keyword evidence="6" id="KW-0675">Receptor</keyword>
<evidence type="ECO:0000313" key="5">
    <source>
        <dbReference type="EMBL" id="AKU69305.1"/>
    </source>
</evidence>
<feature type="chain" id="PRO_5044544538" evidence="4">
    <location>
        <begin position="28"/>
        <end position="770"/>
    </location>
</feature>
<dbReference type="RefSeq" id="WP_050696126.1">
    <property type="nucleotide sequence ID" value="NZ_CP012074.1"/>
</dbReference>
<dbReference type="STRING" id="1236517.ADJ77_05760"/>
<proteinExistence type="predicted"/>
<name>A0A0K1NJV1_9BACT</name>
<evidence type="ECO:0000256" key="3">
    <source>
        <dbReference type="ARBA" id="ARBA00023237"/>
    </source>
</evidence>
<dbReference type="EMBL" id="CP072370">
    <property type="protein sequence ID" value="QUB86937.1"/>
    <property type="molecule type" value="Genomic_DNA"/>
</dbReference>
<reference evidence="6 8" key="2">
    <citation type="submission" date="2021-03" db="EMBL/GenBank/DDBJ databases">
        <title>Human Oral Microbial Genomes.</title>
        <authorList>
            <person name="Johnston C.D."/>
            <person name="Chen T."/>
            <person name="Dewhirst F.E."/>
        </authorList>
    </citation>
    <scope>NUCLEOTIDE SEQUENCE [LARGE SCALE GENOMIC DNA]</scope>
    <source>
        <strain evidence="6 8">W1435</strain>
    </source>
</reference>
<keyword evidence="8" id="KW-1185">Reference proteome</keyword>
<keyword evidence="4" id="KW-0732">Signal</keyword>
<dbReference type="EMBL" id="CP012074">
    <property type="protein sequence ID" value="AKU69305.1"/>
    <property type="molecule type" value="Genomic_DNA"/>
</dbReference>